<dbReference type="STRING" id="229535.A0A0M9WIP6"/>
<proteinExistence type="predicted"/>
<dbReference type="EMBL" id="LHQQ01000031">
    <property type="protein sequence ID" value="KOS46293.1"/>
    <property type="molecule type" value="Genomic_DNA"/>
</dbReference>
<feature type="region of interest" description="Disordered" evidence="1">
    <location>
        <begin position="1"/>
        <end position="82"/>
    </location>
</feature>
<dbReference type="OrthoDB" id="8922241at2759"/>
<gene>
    <name evidence="2" type="ORF">ACN38_g2785</name>
</gene>
<dbReference type="Proteomes" id="UP000037696">
    <property type="component" value="Unassembled WGS sequence"/>
</dbReference>
<name>A0A0M9WIP6_9EURO</name>
<comment type="caution">
    <text evidence="2">The sequence shown here is derived from an EMBL/GenBank/DDBJ whole genome shotgun (WGS) entry which is preliminary data.</text>
</comment>
<evidence type="ECO:0000313" key="2">
    <source>
        <dbReference type="EMBL" id="KOS46293.1"/>
    </source>
</evidence>
<sequence>MGTALDALSAPPLNIRRPAAPTLPSFELPPPPFTLGTAPAAPKYGHPTHPPASHAPVNASVGNLLTPPATIQTGEHATPQPLAPSTVLGIRGKPILSPQFLFTIQYAALIGNRTTDDGWVAAPI</sequence>
<reference evidence="2 3" key="1">
    <citation type="submission" date="2015-08" db="EMBL/GenBank/DDBJ databases">
        <title>Genome sequencing of Penicillium nordicum.</title>
        <authorList>
            <person name="Nguyen H.D."/>
            <person name="Seifert K.A."/>
        </authorList>
    </citation>
    <scope>NUCLEOTIDE SEQUENCE [LARGE SCALE GENOMIC DNA]</scope>
    <source>
        <strain evidence="2 3">DAOMC 185683</strain>
    </source>
</reference>
<accession>A0A0M9WIP6</accession>
<keyword evidence="3" id="KW-1185">Reference proteome</keyword>
<evidence type="ECO:0000256" key="1">
    <source>
        <dbReference type="SAM" id="MobiDB-lite"/>
    </source>
</evidence>
<evidence type="ECO:0000313" key="3">
    <source>
        <dbReference type="Proteomes" id="UP000037696"/>
    </source>
</evidence>
<protein>
    <submittedName>
        <fullName evidence="2">Uncharacterized protein</fullName>
    </submittedName>
</protein>
<dbReference type="AlphaFoldDB" id="A0A0M9WIP6"/>
<organism evidence="2 3">
    <name type="scientific">Penicillium nordicum</name>
    <dbReference type="NCBI Taxonomy" id="229535"/>
    <lineage>
        <taxon>Eukaryota</taxon>
        <taxon>Fungi</taxon>
        <taxon>Dikarya</taxon>
        <taxon>Ascomycota</taxon>
        <taxon>Pezizomycotina</taxon>
        <taxon>Eurotiomycetes</taxon>
        <taxon>Eurotiomycetidae</taxon>
        <taxon>Eurotiales</taxon>
        <taxon>Aspergillaceae</taxon>
        <taxon>Penicillium</taxon>
    </lineage>
</organism>